<dbReference type="InterPro" id="IPR029045">
    <property type="entry name" value="ClpP/crotonase-like_dom_sf"/>
</dbReference>
<dbReference type="InterPro" id="IPR018215">
    <property type="entry name" value="ClpP_Ser_AS"/>
</dbReference>
<dbReference type="EMBL" id="JAFKCS010000018">
    <property type="protein sequence ID" value="MBN7821459.1"/>
    <property type="molecule type" value="Genomic_DNA"/>
</dbReference>
<dbReference type="Gene3D" id="3.90.226.10">
    <property type="entry name" value="2-enoyl-CoA Hydratase, Chain A, domain 1"/>
    <property type="match status" value="1"/>
</dbReference>
<feature type="active site" evidence="7 9">
    <location>
        <position position="132"/>
    </location>
</feature>
<evidence type="ECO:0000256" key="3">
    <source>
        <dbReference type="ARBA" id="ARBA00022670"/>
    </source>
</evidence>
<keyword evidence="5 7" id="KW-0720">Serine protease</keyword>
<dbReference type="PROSITE" id="PS00382">
    <property type="entry name" value="CLP_PROTEASE_HIS"/>
    <property type="match status" value="1"/>
</dbReference>
<evidence type="ECO:0000313" key="14">
    <source>
        <dbReference type="Proteomes" id="UP000663992"/>
    </source>
</evidence>
<evidence type="ECO:0000256" key="10">
    <source>
        <dbReference type="RuleBase" id="RU000549"/>
    </source>
</evidence>
<evidence type="ECO:0000256" key="2">
    <source>
        <dbReference type="ARBA" id="ARBA00022490"/>
    </source>
</evidence>
<dbReference type="PRINTS" id="PR00127">
    <property type="entry name" value="CLPPROTEASEP"/>
</dbReference>
<dbReference type="GO" id="GO:0004252">
    <property type="term" value="F:serine-type endopeptidase activity"/>
    <property type="evidence" value="ECO:0007669"/>
    <property type="project" value="UniProtKB-EC"/>
</dbReference>
<keyword evidence="14" id="KW-1185">Reference proteome</keyword>
<evidence type="ECO:0000256" key="9">
    <source>
        <dbReference type="PROSITE-ProRule" id="PRU10086"/>
    </source>
</evidence>
<feature type="active site" evidence="8">
    <location>
        <position position="107"/>
    </location>
</feature>
<evidence type="ECO:0000256" key="6">
    <source>
        <dbReference type="ARBA" id="ARBA00034021"/>
    </source>
</evidence>
<organism evidence="13 14">
    <name type="scientific">Bowmanella yangjiangensis</name>
    <dbReference type="NCBI Taxonomy" id="2811230"/>
    <lineage>
        <taxon>Bacteria</taxon>
        <taxon>Pseudomonadati</taxon>
        <taxon>Pseudomonadota</taxon>
        <taxon>Gammaproteobacteria</taxon>
        <taxon>Alteromonadales</taxon>
        <taxon>Alteromonadaceae</taxon>
        <taxon>Bowmanella</taxon>
    </lineage>
</organism>
<dbReference type="InterPro" id="IPR033135">
    <property type="entry name" value="ClpP_His_AS"/>
</dbReference>
<dbReference type="PROSITE" id="PS00381">
    <property type="entry name" value="CLP_PROTEASE_SER"/>
    <property type="match status" value="1"/>
</dbReference>
<comment type="function">
    <text evidence="7 11">Cleaves peptides in various proteins in a process that requires ATP hydrolysis. Has a chymotrypsin-like activity. Plays a major role in the degradation of misfolded proteins.</text>
</comment>
<keyword evidence="3 7" id="KW-0645">Protease</keyword>
<keyword evidence="4 7" id="KW-0378">Hydrolase</keyword>
<gene>
    <name evidence="7 13" type="primary">clpP</name>
    <name evidence="13" type="ORF">J0A65_16435</name>
</gene>
<sequence>MMQNAFEPINSLVPMVVEQTSKGERAYDIYSRLLKERIIFMVGQVEDHMANLIVAQMLFLESENPEKDIFLYINSPGGSVTAGMAIYDTMNLIKPDVSTMCVGQAASMGAFLLSGGAKGKRYCLPNSRVMIHQPLGGFQGQASDFEIHAREILSIKEKLNRLMAEHTGQDFEVVARDTDRDNFMSAQEAMEYGLVDQVLANRLDAHQEK</sequence>
<comment type="caution">
    <text evidence="13">The sequence shown here is derived from an EMBL/GenBank/DDBJ whole genome shotgun (WGS) entry which is preliminary data.</text>
</comment>
<keyword evidence="2 7" id="KW-0963">Cytoplasm</keyword>
<dbReference type="NCBIfam" id="TIGR00493">
    <property type="entry name" value="clpP"/>
    <property type="match status" value="1"/>
</dbReference>
<dbReference type="InterPro" id="IPR001907">
    <property type="entry name" value="ClpP"/>
</dbReference>
<feature type="active site" description="Nucleophile" evidence="7">
    <location>
        <position position="107"/>
    </location>
</feature>
<comment type="catalytic activity">
    <reaction evidence="6 7 9">
        <text>Hydrolysis of proteins to small peptides in the presence of ATP and magnesium. alpha-casein is the usual test substrate. In the absence of ATP, only oligopeptides shorter than five residues are hydrolyzed (such as succinyl-Leu-Tyr-|-NHMec, and Leu-Tyr-Leu-|-Tyr-Trp, in which cleavage of the -Tyr-|-Leu- and -Tyr-|-Trp bonds also occurs).</text>
        <dbReference type="EC" id="3.4.21.92"/>
    </reaction>
</comment>
<evidence type="ECO:0000313" key="13">
    <source>
        <dbReference type="EMBL" id="MBN7821459.1"/>
    </source>
</evidence>
<dbReference type="NCBIfam" id="NF001368">
    <property type="entry name" value="PRK00277.1"/>
    <property type="match status" value="1"/>
</dbReference>
<dbReference type="EC" id="3.4.21.92" evidence="7 10"/>
<protein>
    <recommendedName>
        <fullName evidence="7 12">ATP-dependent Clp protease proteolytic subunit</fullName>
        <ecNumber evidence="7 10">3.4.21.92</ecNumber>
    </recommendedName>
    <alternativeName>
        <fullName evidence="7">Endopeptidase Clp</fullName>
    </alternativeName>
</protein>
<comment type="subcellular location">
    <subcellularLocation>
        <location evidence="7">Cytoplasm</location>
    </subcellularLocation>
</comment>
<evidence type="ECO:0000256" key="8">
    <source>
        <dbReference type="PROSITE-ProRule" id="PRU10085"/>
    </source>
</evidence>
<evidence type="ECO:0000256" key="12">
    <source>
        <dbReference type="RuleBase" id="RU003567"/>
    </source>
</evidence>
<dbReference type="CDD" id="cd07017">
    <property type="entry name" value="S14_ClpP_2"/>
    <property type="match status" value="1"/>
</dbReference>
<dbReference type="Proteomes" id="UP000663992">
    <property type="component" value="Unassembled WGS sequence"/>
</dbReference>
<accession>A0ABS3CY46</accession>
<evidence type="ECO:0000256" key="7">
    <source>
        <dbReference type="HAMAP-Rule" id="MF_00444"/>
    </source>
</evidence>
<dbReference type="PANTHER" id="PTHR10381">
    <property type="entry name" value="ATP-DEPENDENT CLP PROTEASE PROTEOLYTIC SUBUNIT"/>
    <property type="match status" value="1"/>
</dbReference>
<proteinExistence type="inferred from homology"/>
<reference evidence="13 14" key="1">
    <citation type="submission" date="2021-03" db="EMBL/GenBank/DDBJ databases">
        <title>novel species isolated from a fishpond in China.</title>
        <authorList>
            <person name="Lu H."/>
            <person name="Cai Z."/>
        </authorList>
    </citation>
    <scope>NUCLEOTIDE SEQUENCE [LARGE SCALE GENOMIC DNA]</scope>
    <source>
        <strain evidence="13 14">Y57</strain>
    </source>
</reference>
<dbReference type="SUPFAM" id="SSF52096">
    <property type="entry name" value="ClpP/crotonase"/>
    <property type="match status" value="1"/>
</dbReference>
<dbReference type="HAMAP" id="MF_00444">
    <property type="entry name" value="ClpP"/>
    <property type="match status" value="1"/>
</dbReference>
<name>A0ABS3CY46_9ALTE</name>
<dbReference type="Pfam" id="PF00574">
    <property type="entry name" value="CLP_protease"/>
    <property type="match status" value="1"/>
</dbReference>
<dbReference type="NCBIfam" id="NF009205">
    <property type="entry name" value="PRK12553.1"/>
    <property type="match status" value="1"/>
</dbReference>
<evidence type="ECO:0000256" key="4">
    <source>
        <dbReference type="ARBA" id="ARBA00022801"/>
    </source>
</evidence>
<evidence type="ECO:0000256" key="5">
    <source>
        <dbReference type="ARBA" id="ARBA00022825"/>
    </source>
</evidence>
<dbReference type="PANTHER" id="PTHR10381:SF70">
    <property type="entry name" value="ATP-DEPENDENT CLP PROTEASE PROTEOLYTIC SUBUNIT"/>
    <property type="match status" value="1"/>
</dbReference>
<evidence type="ECO:0000256" key="1">
    <source>
        <dbReference type="ARBA" id="ARBA00007039"/>
    </source>
</evidence>
<evidence type="ECO:0000256" key="11">
    <source>
        <dbReference type="RuleBase" id="RU000550"/>
    </source>
</evidence>
<comment type="similarity">
    <text evidence="1 7 12">Belongs to the peptidase S14 family.</text>
</comment>
<comment type="subunit">
    <text evidence="7">Fourteen ClpP subunits assemble into 2 heptameric rings which stack back to back to give a disk-like structure with a central cavity, resembling the structure of eukaryotic proteasomes.</text>
</comment>
<dbReference type="InterPro" id="IPR023562">
    <property type="entry name" value="ClpP/TepA"/>
</dbReference>